<sequence>MSRGKKILDLALTLESLDSSESESKYYDPNKVIHILEDIQIQPPLEKGPDNSEYNPNIAVHVKEDTQLQYIELETIPDNLNYYTSKEGYVSEDIILQHQQENTPDNSEGNPNQAVQVLDDVQLQYIELQNTADLSHNSVYDVDNDNVLVTNENFIVIPSQFEIDPQKTANEQNQYPLENISNITNKTPSILSLNNEYTSPVKSIANLDPSHHHIVPDPPISDDSDKGEKLVPYSDSDSDSLSEINKSNKRRKRFEVDKKEWFAEKNKRRRESGKSYFGRDKNEDYSKNTKPKAARSLKPRCSCRLGKYSTLKCATINEVARQLVFEQFWNLTWGEKKTLINEWVTMTETVRPRNRKTKELTKRAKSFLYSLKVNNESIKVCRTMFLNTLDLGRWTVQNWKKNFLLQPPSILRRHRQSSEPMISKPKESLIKFLESLPVMESHYCRATSQKLYLLPEWKSKESLYQFYVDNWCKEKNVKALSICAFSNAFESKNLGLFRPKKDQCEKCACYKVGTVSREQHMAHIEKVKQAREEKDQDKNGDSYVFTVDLQAVLMAPKSNVSTLYYKTKLQVYNLCFFNLKNKDGFCFICNEVEGGLNAEEFASIWVDFLENKVIAEIAENENKTIIIYSDGCTYQNRNCILSNALLNIVMKHKNITIEQKFLEVGHTQMEADSMHSTIERYLKDKDINVPAEYVSIARHARKCPAPYYVQYLYHKYFKKFDNIQFYKSIRPGISKGDPKVTDIRALRYESVGSVLYKTWYKHEWQPLPQRRSLQVHPCEVSNLSQLHQNRRKITLRKFQDLQEIKKTLMSDYHKYYDDLPHE</sequence>
<feature type="compositionally biased region" description="Basic and acidic residues" evidence="1">
    <location>
        <begin position="277"/>
        <end position="287"/>
    </location>
</feature>
<dbReference type="PANTHER" id="PTHR10773:SF19">
    <property type="match status" value="1"/>
</dbReference>
<name>A0A9N9QZI9_9NEOP</name>
<protein>
    <submittedName>
        <fullName evidence="2">Uncharacterized protein</fullName>
    </submittedName>
</protein>
<evidence type="ECO:0000313" key="3">
    <source>
        <dbReference type="Proteomes" id="UP001153714"/>
    </source>
</evidence>
<dbReference type="OrthoDB" id="7367179at2759"/>
<feature type="region of interest" description="Disordered" evidence="1">
    <location>
        <begin position="272"/>
        <end position="291"/>
    </location>
</feature>
<evidence type="ECO:0000313" key="2">
    <source>
        <dbReference type="EMBL" id="CAG9786483.1"/>
    </source>
</evidence>
<reference evidence="2" key="2">
    <citation type="submission" date="2022-10" db="EMBL/GenBank/DDBJ databases">
        <authorList>
            <consortium name="ENA_rothamsted_submissions"/>
            <consortium name="culmorum"/>
            <person name="King R."/>
        </authorList>
    </citation>
    <scope>NUCLEOTIDE SEQUENCE</scope>
</reference>
<reference evidence="2" key="1">
    <citation type="submission" date="2021-12" db="EMBL/GenBank/DDBJ databases">
        <authorList>
            <person name="King R."/>
        </authorList>
    </citation>
    <scope>NUCLEOTIDE SEQUENCE</scope>
</reference>
<feature type="region of interest" description="Disordered" evidence="1">
    <location>
        <begin position="208"/>
        <end position="246"/>
    </location>
</feature>
<dbReference type="AlphaFoldDB" id="A0A9N9QZI9"/>
<organism evidence="2 3">
    <name type="scientific">Diatraea saccharalis</name>
    <name type="common">sugarcane borer</name>
    <dbReference type="NCBI Taxonomy" id="40085"/>
    <lineage>
        <taxon>Eukaryota</taxon>
        <taxon>Metazoa</taxon>
        <taxon>Ecdysozoa</taxon>
        <taxon>Arthropoda</taxon>
        <taxon>Hexapoda</taxon>
        <taxon>Insecta</taxon>
        <taxon>Pterygota</taxon>
        <taxon>Neoptera</taxon>
        <taxon>Endopterygota</taxon>
        <taxon>Lepidoptera</taxon>
        <taxon>Glossata</taxon>
        <taxon>Ditrysia</taxon>
        <taxon>Pyraloidea</taxon>
        <taxon>Crambidae</taxon>
        <taxon>Crambinae</taxon>
        <taxon>Diatraea</taxon>
    </lineage>
</organism>
<dbReference type="Proteomes" id="UP001153714">
    <property type="component" value="Chromosome 16"/>
</dbReference>
<accession>A0A9N9QZI9</accession>
<dbReference type="PANTHER" id="PTHR10773">
    <property type="entry name" value="DNA-DIRECTED RNA POLYMERASES I, II, AND III SUBUNIT RPABC2"/>
    <property type="match status" value="1"/>
</dbReference>
<dbReference type="EMBL" id="OU893347">
    <property type="protein sequence ID" value="CAG9786483.1"/>
    <property type="molecule type" value="Genomic_DNA"/>
</dbReference>
<keyword evidence="3" id="KW-1185">Reference proteome</keyword>
<gene>
    <name evidence="2" type="ORF">DIATSA_LOCUS4431</name>
</gene>
<proteinExistence type="predicted"/>
<evidence type="ECO:0000256" key="1">
    <source>
        <dbReference type="SAM" id="MobiDB-lite"/>
    </source>
</evidence>